<dbReference type="Proteomes" id="UP001281761">
    <property type="component" value="Unassembled WGS sequence"/>
</dbReference>
<proteinExistence type="predicted"/>
<dbReference type="InterPro" id="IPR034085">
    <property type="entry name" value="TOG"/>
</dbReference>
<dbReference type="SMART" id="SM01349">
    <property type="entry name" value="TOG"/>
    <property type="match status" value="4"/>
</dbReference>
<keyword evidence="4" id="KW-1185">Reference proteome</keyword>
<dbReference type="InterPro" id="IPR045110">
    <property type="entry name" value="XMAP215"/>
</dbReference>
<feature type="domain" description="TOG" evidence="2">
    <location>
        <begin position="1022"/>
        <end position="1276"/>
    </location>
</feature>
<feature type="compositionally biased region" description="Polar residues" evidence="1">
    <location>
        <begin position="1626"/>
        <end position="1663"/>
    </location>
</feature>
<feature type="compositionally biased region" description="Low complexity" evidence="1">
    <location>
        <begin position="609"/>
        <end position="618"/>
    </location>
</feature>
<dbReference type="SUPFAM" id="SSF48371">
    <property type="entry name" value="ARM repeat"/>
    <property type="match status" value="2"/>
</dbReference>
<comment type="caution">
    <text evidence="3">The sequence shown here is derived from an EMBL/GenBank/DDBJ whole genome shotgun (WGS) entry which is preliminary data.</text>
</comment>
<gene>
    <name evidence="3" type="ORF">BLNAU_4495</name>
</gene>
<sequence>MTESNPTGETKVSLTTGMTEDEALSILTNTFLSPIVCVLLRSKAPGSDGQGMVEFLSEEESKAEAEASLPREHSIQDILKELSSKDWKVRQSAVAALFYGVETFARWKIGEGSGGALDGERVSREICEVSDAAIRECLVHPSLKDSNIGVCASILKGVGELGQSSIETSRSNNQRIVFVSERGIGSLVNYSLEKMNDARCKSASHELMDVACILYGPGFVMDRAYKICLQQKTPKVQGEITNWIVKTVKGFGGKSVSLKELFGFITQIAESRDGTVRNGAIQLCVVQMRSRPAIFEGMLRKMAQPIVQAVEKQLQSEESDGNEEILTLDQQLSGNVGNGGEEMGMMKDDEEDLLGPRKDISKKLEKYQKQFGAQKWEEKKAALNACTEIIRETNKRCAVTGLSEFAKIVGRHLEESNKNLAAELARLMGLLAQSCGSEIHEIGRFVVPKLFKLLGDSQTRTREWTLEALDEWVLQVGLCRMFSQCVSGLQKQENQSGKKESLSWMLRQIIRVRDVASGAEKRPSVGKVSSVNECEEGLRALVAVVVERLQDGQLEIRNLAGDVGTEIARLIGIEPFWPIFQELKPTIQSSVRPLIDKIDRSSRLPPAQPSTQASSSVPHSTAPAVVVEPSKAHPKQIRPPKTSMDSKLSRMAEVSSAPKEKVTENVAMLVDVEAAVEKSEGVSLTAGMNEEQALSILTNTFLSPIVCVLLRSKAPGSDGQGMVEFLSEEESKAEAEASLPREHSIQDILKELSSKDWKVRQSAVAALFYGVETFARWKIGEGSGGALDGERVSREICEVSDAAIRECLVHPSLKDSNIGVCASILKGVGELGQSSIETSRSNNQRIVFVSERGIGSLVNYSLEKMNDARCKSASHELMDVACILYGPGFVMDRAYKICLQQKTPKVQGEITNWIVKTVKGFGGKSVSLKELFGFITQIAESRDGTVRNGAIQLCVVQMRSRPAIFEGMLRKMAQPIVQAVEKQLQSEESDGSEEILTLDQQLSGNVGNGGEEMGMMKDDEEDLLGPRKDISKKLEKYQKQFGAQKWEEKKAALNACTEIIRETNKRCAVTGLSEFAKIVGRHLEESNKNLAAELARLMGLLAQSCGSEIHEIGRFVVPKLFKLLGDSQTRTREWTLEALDEWVLQVGLGRMFSQCVSGLQKQENQSGKKESLSWMLRQIIRVRDVASGAEKRPSVGKVSSVNECEEGLRALVAVVVERLQDGQLEIRNLAGDVGTEIARLIGIEPFWPIFQELKPTIQSSVRPLIDKIAHSINAPSRPIPTVAAPSGIRPPSIQKPTRTSSQTKPGTISPPPQTFSAADQPVDEVFCPASTKQSRRREWKDFQNILLQSPNEAESACSVILQNQCLGTAIFDRLNNKSFQIQISALNDIISTGSSQPDVFFGLSDVFFRWSASKMLAPHPNPQLLKSVGDLIFALLSVGVLNTDLSRFTQSPVCPPSDVVCNISPDELEVLLLAFHTMINKNPSSVPGFVIELLSIVVSFISPNTTFSHLIPYFQTTNKKSGRTPSILFFQCVSFAATLLPPSNKKEHNQIVKEVCGYYTHASTDVRKAALLLLSMYLANPTLVDVAKQLGWKSTSSMDDAKKRIEQLERTLTEKERRDQPVYTGVVQSQPKPIISQPSQNQNMNPFSQPSHTSVPPSHHTPQIQHNTMASPFLAQQPQPLSLEADWSVEDWQIQSRLILPNGNPTTILQLHKKLGVLQQKNSSMVDSLVSVIVDPLTIGFQAAFSGLVETIHRLPVAALLSRQLNDQNAMVVLANSIRLAKYSLNSLLIVSNTPTRGKFINQAQCKEVFKILLSSLLNPALSALEDGEANLLPLLNNVMLHVLEHVERTNAFIVLIQLLDELEQNSVNIFTPTEQEMNFKLSQLTTKCLTKLNKALPRSIQDIQFNRLVPVLDTFLFSHADVESPGDGSLVAKLRFNHVSLLKTILINLVTCSPSKGIDIVRALPNCQRNPPAMLASLRGIVKRVSGSDGVAEMDQICRNEFGWDDLISDIITSEAKRRVESVGGQSFPTTQPQIIPNLHSNVIPPQSQTGQPPTTSPMAAPVNRSAALNEQFAQIKSMTEQTLISRDSLNQPINPSTQSHQSEQGQAHPQIPSFLLWKDDLGQKILPSDGQAADFVALMNLVISDTPNSLEQLYQYVKTNSDVMWDAVINTPAEQAQAGIAQRLLFELWVKEQESQMDQNAFIGVAQLNHVSDGVYHEGSEGILEKDDAAEDTTQYGVAAPTDQNRIARLDQMAQMLAQLTQ</sequence>
<feature type="region of interest" description="Disordered" evidence="1">
    <location>
        <begin position="2091"/>
        <end position="2110"/>
    </location>
</feature>
<feature type="region of interest" description="Disordered" evidence="1">
    <location>
        <begin position="1615"/>
        <end position="1663"/>
    </location>
</feature>
<dbReference type="InterPro" id="IPR016024">
    <property type="entry name" value="ARM-type_fold"/>
</dbReference>
<evidence type="ECO:0000259" key="2">
    <source>
        <dbReference type="SMART" id="SM01349"/>
    </source>
</evidence>
<feature type="domain" description="TOG" evidence="2">
    <location>
        <begin position="352"/>
        <end position="604"/>
    </location>
</feature>
<feature type="compositionally biased region" description="Polar residues" evidence="1">
    <location>
        <begin position="2091"/>
        <end position="2109"/>
    </location>
</feature>
<feature type="region of interest" description="Disordered" evidence="1">
    <location>
        <begin position="1279"/>
        <end position="1317"/>
    </location>
</feature>
<reference evidence="3 4" key="1">
    <citation type="journal article" date="2022" name="bioRxiv">
        <title>Genomics of Preaxostyla Flagellates Illuminates Evolutionary Transitions and the Path Towards Mitochondrial Loss.</title>
        <authorList>
            <person name="Novak L.V.F."/>
            <person name="Treitli S.C."/>
            <person name="Pyrih J."/>
            <person name="Halakuc P."/>
            <person name="Pipaliya S.V."/>
            <person name="Vacek V."/>
            <person name="Brzon O."/>
            <person name="Soukal P."/>
            <person name="Eme L."/>
            <person name="Dacks J.B."/>
            <person name="Karnkowska A."/>
            <person name="Elias M."/>
            <person name="Hampl V."/>
        </authorList>
    </citation>
    <scope>NUCLEOTIDE SEQUENCE [LARGE SCALE GENOMIC DNA]</scope>
    <source>
        <strain evidence="3">NAU3</strain>
        <tissue evidence="3">Gut</tissue>
    </source>
</reference>
<accession>A0ABQ9YA08</accession>
<organism evidence="3 4">
    <name type="scientific">Blattamonas nauphoetae</name>
    <dbReference type="NCBI Taxonomy" id="2049346"/>
    <lineage>
        <taxon>Eukaryota</taxon>
        <taxon>Metamonada</taxon>
        <taxon>Preaxostyla</taxon>
        <taxon>Oxymonadida</taxon>
        <taxon>Blattamonas</taxon>
    </lineage>
</organism>
<dbReference type="PANTHER" id="PTHR12609">
    <property type="entry name" value="MICROTUBULE ASSOCIATED PROTEIN XMAP215"/>
    <property type="match status" value="1"/>
</dbReference>
<dbReference type="Gene3D" id="1.25.10.10">
    <property type="entry name" value="Leucine-rich Repeat Variant"/>
    <property type="match status" value="5"/>
</dbReference>
<feature type="domain" description="TOG" evidence="2">
    <location>
        <begin position="61"/>
        <end position="323"/>
    </location>
</feature>
<evidence type="ECO:0000313" key="4">
    <source>
        <dbReference type="Proteomes" id="UP001281761"/>
    </source>
</evidence>
<dbReference type="InterPro" id="IPR011989">
    <property type="entry name" value="ARM-like"/>
</dbReference>
<evidence type="ECO:0000313" key="3">
    <source>
        <dbReference type="EMBL" id="KAK2960597.1"/>
    </source>
</evidence>
<protein>
    <submittedName>
        <fullName evidence="3">Microtubule binding protein MOR1</fullName>
    </submittedName>
</protein>
<feature type="region of interest" description="Disordered" evidence="1">
    <location>
        <begin position="600"/>
        <end position="647"/>
    </location>
</feature>
<name>A0ABQ9YA08_9EUKA</name>
<dbReference type="EMBL" id="JARBJD010000022">
    <property type="protein sequence ID" value="KAK2960597.1"/>
    <property type="molecule type" value="Genomic_DNA"/>
</dbReference>
<feature type="domain" description="TOG" evidence="2">
    <location>
        <begin position="731"/>
        <end position="993"/>
    </location>
</feature>
<evidence type="ECO:0000256" key="1">
    <source>
        <dbReference type="SAM" id="MobiDB-lite"/>
    </source>
</evidence>
<feature type="compositionally biased region" description="Polar residues" evidence="1">
    <location>
        <begin position="1294"/>
        <end position="1306"/>
    </location>
</feature>